<dbReference type="PANTHER" id="PTHR46904">
    <property type="entry name" value="CENTROMERE PROTEIN T"/>
    <property type="match status" value="1"/>
</dbReference>
<evidence type="ECO:0000256" key="1">
    <source>
        <dbReference type="ARBA" id="ARBA00004123"/>
    </source>
</evidence>
<dbReference type="GO" id="GO:0051382">
    <property type="term" value="P:kinetochore assembly"/>
    <property type="evidence" value="ECO:0007669"/>
    <property type="project" value="InterPro"/>
</dbReference>
<feature type="domain" description="CENP-T/Histone H4 histone fold" evidence="7">
    <location>
        <begin position="436"/>
        <end position="541"/>
    </location>
</feature>
<dbReference type="Gene3D" id="1.10.20.10">
    <property type="entry name" value="Histone, subunit A"/>
    <property type="match status" value="1"/>
</dbReference>
<dbReference type="KEGG" id="cthr:CTHT_0013060"/>
<dbReference type="InterPro" id="IPR028255">
    <property type="entry name" value="CENP-T"/>
</dbReference>
<dbReference type="InterPro" id="IPR035425">
    <property type="entry name" value="CENP-T/H4_C"/>
</dbReference>
<dbReference type="EMBL" id="GL988039">
    <property type="protein sequence ID" value="EGS22830.1"/>
    <property type="molecule type" value="Genomic_DNA"/>
</dbReference>
<evidence type="ECO:0000256" key="5">
    <source>
        <dbReference type="ARBA" id="ARBA00023242"/>
    </source>
</evidence>
<dbReference type="GO" id="GO:0046982">
    <property type="term" value="F:protein heterodimerization activity"/>
    <property type="evidence" value="ECO:0007669"/>
    <property type="project" value="InterPro"/>
</dbReference>
<dbReference type="STRING" id="759272.G0S1C0"/>
<comment type="subcellular location">
    <subcellularLocation>
        <location evidence="2">Chromosome</location>
    </subcellularLocation>
    <subcellularLocation>
        <location evidence="1">Nucleus</location>
    </subcellularLocation>
</comment>
<organism evidence="9">
    <name type="scientific">Chaetomium thermophilum (strain DSM 1495 / CBS 144.50 / IMI 039719)</name>
    <name type="common">Thermochaetoides thermophila</name>
    <dbReference type="NCBI Taxonomy" id="759272"/>
    <lineage>
        <taxon>Eukaryota</taxon>
        <taxon>Fungi</taxon>
        <taxon>Dikarya</taxon>
        <taxon>Ascomycota</taxon>
        <taxon>Pezizomycotina</taxon>
        <taxon>Sordariomycetes</taxon>
        <taxon>Sordariomycetidae</taxon>
        <taxon>Sordariales</taxon>
        <taxon>Chaetomiaceae</taxon>
        <taxon>Thermochaetoides</taxon>
    </lineage>
</organism>
<dbReference type="Proteomes" id="UP000008066">
    <property type="component" value="Unassembled WGS sequence"/>
</dbReference>
<dbReference type="CDD" id="cd22920">
    <property type="entry name" value="HFD_CENP-T"/>
    <property type="match status" value="1"/>
</dbReference>
<dbReference type="RefSeq" id="XP_006691822.1">
    <property type="nucleotide sequence ID" value="XM_006691759.1"/>
</dbReference>
<feature type="region of interest" description="Disordered" evidence="6">
    <location>
        <begin position="104"/>
        <end position="201"/>
    </location>
</feature>
<dbReference type="GO" id="GO:0007059">
    <property type="term" value="P:chromosome segregation"/>
    <property type="evidence" value="ECO:0007669"/>
    <property type="project" value="TreeGrafter"/>
</dbReference>
<dbReference type="GO" id="GO:0000278">
    <property type="term" value="P:mitotic cell cycle"/>
    <property type="evidence" value="ECO:0007669"/>
    <property type="project" value="TreeGrafter"/>
</dbReference>
<keyword evidence="5" id="KW-0539">Nucleus</keyword>
<dbReference type="GO" id="GO:0005634">
    <property type="term" value="C:nucleus"/>
    <property type="evidence" value="ECO:0007669"/>
    <property type="project" value="UniProtKB-SubCell"/>
</dbReference>
<evidence type="ECO:0000313" key="9">
    <source>
        <dbReference type="Proteomes" id="UP000008066"/>
    </source>
</evidence>
<evidence type="ECO:0000313" key="8">
    <source>
        <dbReference type="EMBL" id="EGS22830.1"/>
    </source>
</evidence>
<feature type="region of interest" description="Disordered" evidence="6">
    <location>
        <begin position="1"/>
        <end position="21"/>
    </location>
</feature>
<evidence type="ECO:0000256" key="6">
    <source>
        <dbReference type="SAM" id="MobiDB-lite"/>
    </source>
</evidence>
<keyword evidence="9" id="KW-1185">Reference proteome</keyword>
<feature type="compositionally biased region" description="Basic and acidic residues" evidence="6">
    <location>
        <begin position="356"/>
        <end position="371"/>
    </location>
</feature>
<dbReference type="InterPro" id="IPR009072">
    <property type="entry name" value="Histone-fold"/>
</dbReference>
<dbReference type="GeneID" id="18255344"/>
<dbReference type="OrthoDB" id="10071681at2759"/>
<dbReference type="OMA" id="GRMQRET"/>
<keyword evidence="4" id="KW-0158">Chromosome</keyword>
<feature type="compositionally biased region" description="Acidic residues" evidence="6">
    <location>
        <begin position="185"/>
        <end position="196"/>
    </location>
</feature>
<feature type="region of interest" description="Disordered" evidence="6">
    <location>
        <begin position="323"/>
        <end position="381"/>
    </location>
</feature>
<dbReference type="PANTHER" id="PTHR46904:SF1">
    <property type="entry name" value="CENTROMERE PROTEIN T"/>
    <property type="match status" value="1"/>
</dbReference>
<gene>
    <name evidence="8" type="ORF">CTHT_0013060</name>
</gene>
<reference evidence="8 9" key="1">
    <citation type="journal article" date="2011" name="Cell">
        <title>Insight into structure and assembly of the nuclear pore complex by utilizing the genome of a eukaryotic thermophile.</title>
        <authorList>
            <person name="Amlacher S."/>
            <person name="Sarges P."/>
            <person name="Flemming D."/>
            <person name="van Noort V."/>
            <person name="Kunze R."/>
            <person name="Devos D.P."/>
            <person name="Arumugam M."/>
            <person name="Bork P."/>
            <person name="Hurt E."/>
        </authorList>
    </citation>
    <scope>NUCLEOTIDE SEQUENCE [LARGE SCALE GENOMIC DNA]</scope>
    <source>
        <strain evidence="9">DSM 1495 / CBS 144.50 / IMI 039719</strain>
    </source>
</reference>
<evidence type="ECO:0000259" key="7">
    <source>
        <dbReference type="Pfam" id="PF15511"/>
    </source>
</evidence>
<evidence type="ECO:0000256" key="4">
    <source>
        <dbReference type="ARBA" id="ARBA00022454"/>
    </source>
</evidence>
<accession>G0S1C0</accession>
<dbReference type="eggNOG" id="ENOG502S8G5">
    <property type="taxonomic scope" value="Eukaryota"/>
</dbReference>
<dbReference type="GO" id="GO:0000776">
    <property type="term" value="C:kinetochore"/>
    <property type="evidence" value="ECO:0007669"/>
    <property type="project" value="InterPro"/>
</dbReference>
<sequence>MVRESQRPNLSFNPPSATPVRLTAAEPTPVTFRRSLVLRTPGSQRRLTSNNVATPHARAAIRAIDSRRAAILTPHQRARRRSVRETRDSPRDFLLSLAGVLATKSQRVVTSSSSSARSSRSSRSRGDSSSPGTARVRRRTRGTEDEEDDDEALEASLASIKLRMRRGEDEDDEELPKRPRLSLPIDEEEDDDDEDDLQPHKSVIIDDENNFTITSIEMPRRAVFENNRSSLSSMRMSDYFGGPNAANDGDVGIDSGFFPPAAVLQEGDTTMGGMDSLISPERIDEPSNVGRAGLAGRDSDFGIEIPVGDINESTFVLQAQVAEDSTAQSPGAGDVTGEGGDDQQIGSDGFAPLMDQRSDDYSDEGSGHEDFGPLPDIPEDLDAEEDDDMLVNQQDRSFIHRSRQDETEMSFISAKRAQLAQQPRETLKRTIKVSKYGIEYPSLPPSVVRRIAQTFARASGIKGPIPTDAMKAIMQASDWFFEQLGDDLQAYANHAGRKTIDASDVLTLMKRQRQVNPQTTLFSLAQRHLPRELLQELRMPPPAPSKKRKRAPAKSGGGAADEDVT</sequence>
<evidence type="ECO:0000256" key="2">
    <source>
        <dbReference type="ARBA" id="ARBA00004286"/>
    </source>
</evidence>
<name>G0S1C0_CHATD</name>
<feature type="compositionally biased region" description="Acidic residues" evidence="6">
    <location>
        <begin position="144"/>
        <end position="153"/>
    </location>
</feature>
<dbReference type="GO" id="GO:0003677">
    <property type="term" value="F:DNA binding"/>
    <property type="evidence" value="ECO:0007669"/>
    <property type="project" value="InterPro"/>
</dbReference>
<proteinExistence type="inferred from homology"/>
<evidence type="ECO:0000256" key="3">
    <source>
        <dbReference type="ARBA" id="ARBA00010137"/>
    </source>
</evidence>
<feature type="region of interest" description="Disordered" evidence="6">
    <location>
        <begin position="532"/>
        <end position="565"/>
    </location>
</feature>
<dbReference type="Pfam" id="PF15511">
    <property type="entry name" value="CENP-T_C"/>
    <property type="match status" value="1"/>
</dbReference>
<dbReference type="HOGENOM" id="CLU_024001_1_0_1"/>
<dbReference type="SUPFAM" id="SSF47113">
    <property type="entry name" value="Histone-fold"/>
    <property type="match status" value="1"/>
</dbReference>
<protein>
    <recommendedName>
        <fullName evidence="7">CENP-T/Histone H4 histone fold domain-containing protein</fullName>
    </recommendedName>
</protein>
<feature type="compositionally biased region" description="Low complexity" evidence="6">
    <location>
        <begin position="111"/>
        <end position="134"/>
    </location>
</feature>
<comment type="similarity">
    <text evidence="3">Belongs to the CENP-T/CNN1 family.</text>
</comment>
<dbReference type="AlphaFoldDB" id="G0S1C0"/>